<accession>A0A8F9TVR5</accession>
<feature type="domain" description="Putative endonuclease Z1" evidence="1">
    <location>
        <begin position="428"/>
        <end position="660"/>
    </location>
</feature>
<reference evidence="2" key="1">
    <citation type="submission" date="2021-08" db="EMBL/GenBank/DDBJ databases">
        <title>Genome of a novel bacterium of the phylum Verrucomicrobia, Oleiharenicola sp. KSB-15.</title>
        <authorList>
            <person name="Chung J.-H."/>
            <person name="Ahn J.-H."/>
            <person name="Yoon Y."/>
            <person name="Kim D.-Y."/>
            <person name="An S.-H."/>
            <person name="Park I."/>
            <person name="Yeon J."/>
        </authorList>
    </citation>
    <scope>NUCLEOTIDE SEQUENCE</scope>
    <source>
        <strain evidence="2">KSB-15</strain>
    </source>
</reference>
<dbReference type="EMBL" id="CP080507">
    <property type="protein sequence ID" value="QYM78957.1"/>
    <property type="molecule type" value="Genomic_DNA"/>
</dbReference>
<evidence type="ECO:0000313" key="2">
    <source>
        <dbReference type="EMBL" id="QYM78957.1"/>
    </source>
</evidence>
<dbReference type="InterPro" id="IPR018310">
    <property type="entry name" value="Put_endonuclease_Z1-dom"/>
</dbReference>
<dbReference type="Proteomes" id="UP000825051">
    <property type="component" value="Chromosome"/>
</dbReference>
<proteinExistence type="predicted"/>
<name>A0A8F9TVR5_9BACT</name>
<evidence type="ECO:0000313" key="3">
    <source>
        <dbReference type="Proteomes" id="UP000825051"/>
    </source>
</evidence>
<dbReference type="AlphaFoldDB" id="A0A8F9TVR5"/>
<organism evidence="2 3">
    <name type="scientific">Horticoccus luteus</name>
    <dbReference type="NCBI Taxonomy" id="2862869"/>
    <lineage>
        <taxon>Bacteria</taxon>
        <taxon>Pseudomonadati</taxon>
        <taxon>Verrucomicrobiota</taxon>
        <taxon>Opitutia</taxon>
        <taxon>Opitutales</taxon>
        <taxon>Opitutaceae</taxon>
        <taxon>Horticoccus</taxon>
    </lineage>
</organism>
<evidence type="ECO:0000259" key="1">
    <source>
        <dbReference type="Pfam" id="PF10593"/>
    </source>
</evidence>
<keyword evidence="3" id="KW-1185">Reference proteome</keyword>
<gene>
    <name evidence="2" type="ORF">K0B96_16885</name>
</gene>
<dbReference type="Pfam" id="PF10593">
    <property type="entry name" value="Z1"/>
    <property type="match status" value="1"/>
</dbReference>
<dbReference type="RefSeq" id="WP_220162190.1">
    <property type="nucleotide sequence ID" value="NZ_CP080507.1"/>
</dbReference>
<sequence length="974" mass="107476">MPDAAQNHTNARNLAADILGKESDRTLEKIRETAQKAIQAATLFGGPAPDLETLTAELAHMFAVRAGTVGVLDDDDPDAHKVWLPDRRAQIDWRFWSRYERYLAREVGLPPAVVNSLHSLTDKVLERLEDPARPDQWDRRGMVVGSVQSGKTANYTGLICKAIDAGYKLIVILAGIHSNLRSQTQLRIDEGVTGFDTRNSRKLSANSLWIGVGKNAGERYPIHSLTSSAEDGDFSKKVASQQNVMLGSDPVVLVVKKNGHVLKNLHEWVTAVAGTQPSENEKPVIHNVPLLLIDDEADNASINTKSKDGADPELDVSVINGRIRALLDAFEKSAYVGYTATPFANIFINPDAESPKHGADLFPRSFIINVEAPSNYVGPTRVFGLAGDPDREIPAQPSLNIVRSLTDYAAAFPPKHKIDHVPKDPPKSLTRAIRCFILICAARRVRNQSSKHNSMLVHVTRFQPVQNHTARLVRDELIGLQRRLRDGDGARQPTLRDELKQLWAEEFVPVSEEFGSEAQPTVTWEALDVELHAAAAKIDVAVINSSSQTPLDYKAHEAQGRSVIAIGGDKLSRGLTLEGLSVSYFLRASKMYDTLLQMGRWFGYRPGYVDLCRLFTTSELMRWYRHIALAEAELRREFDHMVATGQTPKTYGLRVRTHPAGMIVTALNKMSHSRVQELSWAGVLVQTTQFFKDGTVTASNLGAVEQFLTGLGAPATQQGSSSRIWKDVPVAEVAAFLSKLRFPPEAARAGGAELVQFIRKQADKPDKELTLWTVVVVSSGSAEARDRRTIAGQETGLVSRSAEDQTETTWLARKANIQNPADEALDFRGVLFDAAWLAEISGKPDLADDIDWLAGCIGRDAWDVALALTLRWQATNPPKLRSPDKGQTTRPYGRVLRVLRPRSRGLLLIYPLVPPMEVSEGEGRPARTTGLNRDGDPVSGVVLSFPASETVLGVEYRVNRVWDAMIRDDDTYDE</sequence>
<protein>
    <submittedName>
        <fullName evidence="2">Z1 domain-containing protein</fullName>
    </submittedName>
</protein>
<dbReference type="KEGG" id="ole:K0B96_16885"/>